<dbReference type="OrthoDB" id="9783652at2"/>
<name>W7YPS6_9BACL</name>
<dbReference type="PANTHER" id="PTHR22926">
    <property type="entry name" value="PHOSPHO-N-ACETYLMURAMOYL-PENTAPEPTIDE-TRANSFERASE"/>
    <property type="match status" value="1"/>
</dbReference>
<reference evidence="9 10" key="1">
    <citation type="journal article" date="2014" name="Genome Announc.">
        <title>Draft Genome Sequence of Paenibacillus pini JCM 16418T, Isolated from the Rhizosphere of Pine Tree.</title>
        <authorList>
            <person name="Yuki M."/>
            <person name="Oshima K."/>
            <person name="Suda W."/>
            <person name="Oshida Y."/>
            <person name="Kitamura K."/>
            <person name="Iida Y."/>
            <person name="Hattori M."/>
            <person name="Ohkuma M."/>
        </authorList>
    </citation>
    <scope>NUCLEOTIDE SEQUENCE [LARGE SCALE GENOMIC DNA]</scope>
    <source>
        <strain evidence="9 10">JCM 16418</strain>
    </source>
</reference>
<keyword evidence="3 9" id="KW-0808">Transferase</keyword>
<keyword evidence="2" id="KW-1003">Cell membrane</keyword>
<dbReference type="AlphaFoldDB" id="W7YPS6"/>
<dbReference type="STRING" id="1236976.JCM16418_4737"/>
<feature type="transmembrane region" description="Helical" evidence="8">
    <location>
        <begin position="49"/>
        <end position="67"/>
    </location>
</feature>
<dbReference type="GO" id="GO:0005886">
    <property type="term" value="C:plasma membrane"/>
    <property type="evidence" value="ECO:0007669"/>
    <property type="project" value="UniProtKB-SubCell"/>
</dbReference>
<feature type="transmembrane region" description="Helical" evidence="8">
    <location>
        <begin position="325"/>
        <end position="348"/>
    </location>
</feature>
<keyword evidence="5 8" id="KW-1133">Transmembrane helix</keyword>
<evidence type="ECO:0000256" key="2">
    <source>
        <dbReference type="ARBA" id="ARBA00022475"/>
    </source>
</evidence>
<dbReference type="Proteomes" id="UP000019364">
    <property type="component" value="Unassembled WGS sequence"/>
</dbReference>
<dbReference type="GO" id="GO:0016780">
    <property type="term" value="F:phosphotransferase activity, for other substituted phosphate groups"/>
    <property type="evidence" value="ECO:0007669"/>
    <property type="project" value="InterPro"/>
</dbReference>
<dbReference type="PANTHER" id="PTHR22926:SF3">
    <property type="entry name" value="UNDECAPRENYL-PHOSPHATE ALPHA-N-ACETYLGLUCOSAMINYL 1-PHOSPHATE TRANSFERASE"/>
    <property type="match status" value="1"/>
</dbReference>
<evidence type="ECO:0000256" key="7">
    <source>
        <dbReference type="PIRSR" id="PIRSR600715-1"/>
    </source>
</evidence>
<sequence>MLMLAIIGCIVSLVLALVLTPLVKKFAFKIGAVDVPNARKVHTKIMPRMGGLAIYLAFMISMLVVLPFVTDFSTRDTNFIKAFLIGGSLIVLTGALDDRFQLSAKVKLLGQLIAASVVVFGFGITVDFVNIPFNDNFSYLESWVSIPLTIFWIVGVTNAINLIDGLDGLAAGVSGIAIGTILVMSLLMGNMTVALLCLLLLGAIIGFLFFNFHPAKIFMGDTGSLFLGFCLAMLSLLGFKQIAIVSFITPLIIIGVPLSDTFFAIIRRWLQKKPIFAPDKGHLHHCLREIGFSHRQSVLLIYGIAAFFGILAVIQSSAALYEANWVTFVVICVMMFFLQIGAEVIGLVGKTKRPILNLFARLRMKAQDVKGSKL</sequence>
<accession>W7YPS6</accession>
<dbReference type="GO" id="GO:0046872">
    <property type="term" value="F:metal ion binding"/>
    <property type="evidence" value="ECO:0007669"/>
    <property type="project" value="UniProtKB-KW"/>
</dbReference>
<feature type="transmembrane region" description="Helical" evidence="8">
    <location>
        <begin position="298"/>
        <end position="319"/>
    </location>
</feature>
<evidence type="ECO:0000256" key="4">
    <source>
        <dbReference type="ARBA" id="ARBA00022692"/>
    </source>
</evidence>
<feature type="transmembrane region" description="Helical" evidence="8">
    <location>
        <begin position="108"/>
        <end position="131"/>
    </location>
</feature>
<keyword evidence="10" id="KW-1185">Reference proteome</keyword>
<gene>
    <name evidence="9" type="ORF">JCM16418_4737</name>
</gene>
<evidence type="ECO:0000256" key="8">
    <source>
        <dbReference type="SAM" id="Phobius"/>
    </source>
</evidence>
<dbReference type="InterPro" id="IPR000715">
    <property type="entry name" value="Glycosyl_transferase_4"/>
</dbReference>
<protein>
    <submittedName>
        <fullName evidence="9">Undecaprenyl-phosphate N-acetylglucosaminyl 1-phosphate transferase</fullName>
    </submittedName>
</protein>
<evidence type="ECO:0000256" key="5">
    <source>
        <dbReference type="ARBA" id="ARBA00022989"/>
    </source>
</evidence>
<dbReference type="InterPro" id="IPR018480">
    <property type="entry name" value="PNAcMuramoyl-5peptid_Trfase_CS"/>
</dbReference>
<proteinExistence type="predicted"/>
<evidence type="ECO:0000313" key="9">
    <source>
        <dbReference type="EMBL" id="GAF10527.1"/>
    </source>
</evidence>
<dbReference type="PROSITE" id="PS01348">
    <property type="entry name" value="MRAY_2"/>
    <property type="match status" value="1"/>
</dbReference>
<comment type="caution">
    <text evidence="9">The sequence shown here is derived from an EMBL/GenBank/DDBJ whole genome shotgun (WGS) entry which is preliminary data.</text>
</comment>
<feature type="transmembrane region" description="Helical" evidence="8">
    <location>
        <begin position="6"/>
        <end position="28"/>
    </location>
</feature>
<feature type="transmembrane region" description="Helical" evidence="8">
    <location>
        <begin position="143"/>
        <end position="162"/>
    </location>
</feature>
<dbReference type="eggNOG" id="COG0472">
    <property type="taxonomic scope" value="Bacteria"/>
</dbReference>
<dbReference type="GO" id="GO:0044038">
    <property type="term" value="P:cell wall macromolecule biosynthetic process"/>
    <property type="evidence" value="ECO:0007669"/>
    <property type="project" value="TreeGrafter"/>
</dbReference>
<feature type="binding site" evidence="7">
    <location>
        <position position="221"/>
    </location>
    <ligand>
        <name>Mg(2+)</name>
        <dbReference type="ChEBI" id="CHEBI:18420"/>
    </ligand>
</feature>
<keyword evidence="7" id="KW-0479">Metal-binding</keyword>
<dbReference type="GO" id="GO:0071555">
    <property type="term" value="P:cell wall organization"/>
    <property type="evidence" value="ECO:0007669"/>
    <property type="project" value="TreeGrafter"/>
</dbReference>
<feature type="binding site" evidence="7">
    <location>
        <position position="161"/>
    </location>
    <ligand>
        <name>Mg(2+)</name>
        <dbReference type="ChEBI" id="CHEBI:18420"/>
    </ligand>
</feature>
<comment type="subcellular location">
    <subcellularLocation>
        <location evidence="1">Cell membrane</location>
        <topology evidence="1">Multi-pass membrane protein</topology>
    </subcellularLocation>
</comment>
<feature type="transmembrane region" description="Helical" evidence="8">
    <location>
        <begin position="242"/>
        <end position="266"/>
    </location>
</feature>
<comment type="cofactor">
    <cofactor evidence="7">
        <name>Mg(2+)</name>
        <dbReference type="ChEBI" id="CHEBI:18420"/>
    </cofactor>
</comment>
<keyword evidence="7" id="KW-0460">Magnesium</keyword>
<organism evidence="9 10">
    <name type="scientific">Paenibacillus pini JCM 16418</name>
    <dbReference type="NCBI Taxonomy" id="1236976"/>
    <lineage>
        <taxon>Bacteria</taxon>
        <taxon>Bacillati</taxon>
        <taxon>Bacillota</taxon>
        <taxon>Bacilli</taxon>
        <taxon>Bacillales</taxon>
        <taxon>Paenibacillaceae</taxon>
        <taxon>Paenibacillus</taxon>
    </lineage>
</organism>
<evidence type="ECO:0000256" key="1">
    <source>
        <dbReference type="ARBA" id="ARBA00004651"/>
    </source>
</evidence>
<evidence type="ECO:0000313" key="10">
    <source>
        <dbReference type="Proteomes" id="UP000019364"/>
    </source>
</evidence>
<dbReference type="CDD" id="cd06853">
    <property type="entry name" value="GT_WecA_like"/>
    <property type="match status" value="1"/>
</dbReference>
<feature type="transmembrane region" description="Helical" evidence="8">
    <location>
        <begin position="169"/>
        <end position="187"/>
    </location>
</feature>
<feature type="transmembrane region" description="Helical" evidence="8">
    <location>
        <begin position="79"/>
        <end position="96"/>
    </location>
</feature>
<evidence type="ECO:0000256" key="6">
    <source>
        <dbReference type="ARBA" id="ARBA00023136"/>
    </source>
</evidence>
<feature type="transmembrane region" description="Helical" evidence="8">
    <location>
        <begin position="217"/>
        <end position="236"/>
    </location>
</feature>
<keyword evidence="6 8" id="KW-0472">Membrane</keyword>
<feature type="transmembrane region" description="Helical" evidence="8">
    <location>
        <begin position="193"/>
        <end position="210"/>
    </location>
</feature>
<dbReference type="Pfam" id="PF00953">
    <property type="entry name" value="Glycos_transf_4"/>
    <property type="match status" value="1"/>
</dbReference>
<dbReference type="EMBL" id="BAVZ01000026">
    <property type="protein sequence ID" value="GAF10527.1"/>
    <property type="molecule type" value="Genomic_DNA"/>
</dbReference>
<dbReference type="GO" id="GO:0009103">
    <property type="term" value="P:lipopolysaccharide biosynthetic process"/>
    <property type="evidence" value="ECO:0007669"/>
    <property type="project" value="TreeGrafter"/>
</dbReference>
<evidence type="ECO:0000256" key="3">
    <source>
        <dbReference type="ARBA" id="ARBA00022679"/>
    </source>
</evidence>
<dbReference type="RefSeq" id="WP_036653007.1">
    <property type="nucleotide sequence ID" value="NZ_BAVZ01000026.1"/>
</dbReference>
<keyword evidence="4 8" id="KW-0812">Transmembrane</keyword>